<dbReference type="AlphaFoldDB" id="B1V2K4"/>
<evidence type="ECO:0000313" key="2">
    <source>
        <dbReference type="Proteomes" id="UP000003188"/>
    </source>
</evidence>
<protein>
    <submittedName>
        <fullName evidence="1">Uncharacterized protein</fullName>
    </submittedName>
</protein>
<dbReference type="EMBL" id="ABOO01000014">
    <property type="protein sequence ID" value="EDT71985.1"/>
    <property type="molecule type" value="Genomic_DNA"/>
</dbReference>
<proteinExistence type="predicted"/>
<organism evidence="1 2">
    <name type="scientific">Clostridium perfringens D str. JGS1721</name>
    <dbReference type="NCBI Taxonomy" id="488537"/>
    <lineage>
        <taxon>Bacteria</taxon>
        <taxon>Bacillati</taxon>
        <taxon>Bacillota</taxon>
        <taxon>Clostridia</taxon>
        <taxon>Eubacteriales</taxon>
        <taxon>Clostridiaceae</taxon>
        <taxon>Clostridium</taxon>
    </lineage>
</organism>
<dbReference type="Proteomes" id="UP000003188">
    <property type="component" value="Unassembled WGS sequence"/>
</dbReference>
<reference evidence="1 2" key="1">
    <citation type="submission" date="2008-03" db="EMBL/GenBank/DDBJ databases">
        <authorList>
            <person name="Paulsen I."/>
            <person name="Sebastian Y."/>
        </authorList>
    </citation>
    <scope>NUCLEOTIDE SEQUENCE [LARGE SCALE GENOMIC DNA]</scope>
    <source>
        <strain evidence="2">D str. JGS1721</strain>
    </source>
</reference>
<name>B1V2K4_CLOPF</name>
<sequence>MKFTSLALREPSSKFIKTSKVLLSIILVCKSPLNSTLPLINSNFSP</sequence>
<comment type="caution">
    <text evidence="1">The sequence shown here is derived from an EMBL/GenBank/DDBJ whole genome shotgun (WGS) entry which is preliminary data.</text>
</comment>
<gene>
    <name evidence="1" type="ORF">CJD_0314</name>
</gene>
<evidence type="ECO:0000313" key="1">
    <source>
        <dbReference type="EMBL" id="EDT71985.1"/>
    </source>
</evidence>
<accession>B1V2K4</accession>